<dbReference type="InterPro" id="IPR026823">
    <property type="entry name" value="cEGF"/>
</dbReference>
<keyword evidence="2" id="KW-0732">Signal</keyword>
<evidence type="ECO:0000259" key="7">
    <source>
        <dbReference type="PROSITE" id="PS50026"/>
    </source>
</evidence>
<accession>A0A9D4LNL7</accession>
<feature type="domain" description="EGF-like" evidence="7">
    <location>
        <begin position="303"/>
        <end position="340"/>
    </location>
</feature>
<dbReference type="InterPro" id="IPR018097">
    <property type="entry name" value="EGF_Ca-bd_CS"/>
</dbReference>
<dbReference type="AlphaFoldDB" id="A0A9D4LNL7"/>
<dbReference type="InterPro" id="IPR001881">
    <property type="entry name" value="EGF-like_Ca-bd_dom"/>
</dbReference>
<keyword evidence="5" id="KW-0325">Glycoprotein</keyword>
<gene>
    <name evidence="8" type="ORF">DPMN_023821</name>
</gene>
<dbReference type="SMART" id="SM00179">
    <property type="entry name" value="EGF_CA"/>
    <property type="match status" value="6"/>
</dbReference>
<dbReference type="InterPro" id="IPR050751">
    <property type="entry name" value="ECM_structural_protein"/>
</dbReference>
<sequence length="734" mass="81919">NHSYLGNVSFIWDAQQGHINQSVIKSFLTSQISEVFSNETFDQKNMTAVTSLFVSVTILENTSYSGIPDTDLHKFTYEFRIRMGDPVSTDLLHKIGSERFKQGVKIGTVRFTQFIVFNESDNELCRRSNQGHCELRSTECKQENGTTMCVCKKGFQPSTYTKYLCEDVNECSKPDDYKCSGNGSCVNKDGNWTCNCPDYAQLVYHNNTYQDCSREVFYSCESAIYQTYKCPNGLRTCNASVWSCQCHDGYNLTGTGVNSTCIDIDECKENPCGHGICSNTDGKYSCTCNKGFELDAPRKSCIDIDECLHSNDICVNGKCTNNNGNYTCNCLNGFYEQFRNQYVTYCTDIDECTNASYSCDGKCTNLQGSFTCACPDGYENHTSGDNHIFTCKDVDECANPIGYQCIHGTCTNTNGSWDCVCGVSSRPSKLNNSVIQCIEVYRYPMQFEVQEISLPGGGHPTDKEIQGLLIKQLTYILNSSQALGGKVQLPVELLQDGYHHPLNGNITINVTVILSTLSNDSALQTVFEKSDLTQRTIMAGNILVISLSKTEIYVDQCKLHSKACDFNSTVCVFNKSEGRVSCECRTAYKNVTYHEGVGFCEPVKESIEEFAYVSSVSFTLQANIYNSSSLKETVKQQITAMYQALFGYGKIWVEIVKILGVKKRRKRSTTESASVEFILHANEREKDLCNISKVCDKNTTTCNDTSSQIECSCTAGYVNITFINETSIYICVQP</sequence>
<keyword evidence="3" id="KW-0677">Repeat</keyword>
<dbReference type="PROSITE" id="PS00010">
    <property type="entry name" value="ASX_HYDROXYL"/>
    <property type="match status" value="3"/>
</dbReference>
<dbReference type="PANTHER" id="PTHR24034">
    <property type="entry name" value="EGF-LIKE DOMAIN-CONTAINING PROTEIN"/>
    <property type="match status" value="1"/>
</dbReference>
<keyword evidence="1 6" id="KW-0245">EGF-like domain</keyword>
<dbReference type="InterPro" id="IPR000152">
    <property type="entry name" value="EGF-type_Asp/Asn_hydroxyl_site"/>
</dbReference>
<evidence type="ECO:0000256" key="2">
    <source>
        <dbReference type="ARBA" id="ARBA00022729"/>
    </source>
</evidence>
<evidence type="ECO:0000256" key="4">
    <source>
        <dbReference type="ARBA" id="ARBA00023157"/>
    </source>
</evidence>
<dbReference type="InterPro" id="IPR049883">
    <property type="entry name" value="NOTCH1_EGF-like"/>
</dbReference>
<feature type="disulfide bond" evidence="6">
    <location>
        <begin position="267"/>
        <end position="277"/>
    </location>
</feature>
<feature type="non-terminal residue" evidence="8">
    <location>
        <position position="734"/>
    </location>
</feature>
<name>A0A9D4LNL7_DREPO</name>
<dbReference type="SUPFAM" id="SSF57184">
    <property type="entry name" value="Growth factor receptor domain"/>
    <property type="match status" value="1"/>
</dbReference>
<organism evidence="8 9">
    <name type="scientific">Dreissena polymorpha</name>
    <name type="common">Zebra mussel</name>
    <name type="synonym">Mytilus polymorpha</name>
    <dbReference type="NCBI Taxonomy" id="45954"/>
    <lineage>
        <taxon>Eukaryota</taxon>
        <taxon>Metazoa</taxon>
        <taxon>Spiralia</taxon>
        <taxon>Lophotrochozoa</taxon>
        <taxon>Mollusca</taxon>
        <taxon>Bivalvia</taxon>
        <taxon>Autobranchia</taxon>
        <taxon>Heteroconchia</taxon>
        <taxon>Euheterodonta</taxon>
        <taxon>Imparidentia</taxon>
        <taxon>Neoheterodontei</taxon>
        <taxon>Myida</taxon>
        <taxon>Dreissenoidea</taxon>
        <taxon>Dreissenidae</taxon>
        <taxon>Dreissena</taxon>
    </lineage>
</organism>
<dbReference type="FunFam" id="2.10.25.10:FF:000002">
    <property type="entry name" value="Latent-transforming growth factor beta-binding protein 3"/>
    <property type="match status" value="1"/>
</dbReference>
<evidence type="ECO:0000256" key="1">
    <source>
        <dbReference type="ARBA" id="ARBA00022536"/>
    </source>
</evidence>
<dbReference type="PANTHER" id="PTHR24034:SF89">
    <property type="entry name" value="COMPLEMENT COMPONENT C1Q RECEPTOR"/>
    <property type="match status" value="1"/>
</dbReference>
<dbReference type="Proteomes" id="UP000828390">
    <property type="component" value="Unassembled WGS sequence"/>
</dbReference>
<feature type="domain" description="EGF-like" evidence="7">
    <location>
        <begin position="348"/>
        <end position="384"/>
    </location>
</feature>
<evidence type="ECO:0000313" key="8">
    <source>
        <dbReference type="EMBL" id="KAH3860898.1"/>
    </source>
</evidence>
<proteinExistence type="predicted"/>
<dbReference type="GO" id="GO:0005509">
    <property type="term" value="F:calcium ion binding"/>
    <property type="evidence" value="ECO:0007669"/>
    <property type="project" value="InterPro"/>
</dbReference>
<dbReference type="Gene3D" id="2.10.25.10">
    <property type="entry name" value="Laminin"/>
    <property type="match status" value="5"/>
</dbReference>
<evidence type="ECO:0000313" key="9">
    <source>
        <dbReference type="Proteomes" id="UP000828390"/>
    </source>
</evidence>
<dbReference type="InterPro" id="IPR009030">
    <property type="entry name" value="Growth_fac_rcpt_cys_sf"/>
</dbReference>
<dbReference type="Pfam" id="PF12662">
    <property type="entry name" value="cEGF"/>
    <property type="match status" value="1"/>
</dbReference>
<dbReference type="PROSITE" id="PS01187">
    <property type="entry name" value="EGF_CA"/>
    <property type="match status" value="1"/>
</dbReference>
<evidence type="ECO:0000256" key="3">
    <source>
        <dbReference type="ARBA" id="ARBA00022737"/>
    </source>
</evidence>
<dbReference type="FunFam" id="2.10.25.10:FF:000005">
    <property type="entry name" value="Fibrillin 2"/>
    <property type="match status" value="1"/>
</dbReference>
<evidence type="ECO:0000256" key="5">
    <source>
        <dbReference type="ARBA" id="ARBA00023180"/>
    </source>
</evidence>
<dbReference type="CDD" id="cd00054">
    <property type="entry name" value="EGF_CA"/>
    <property type="match status" value="3"/>
</dbReference>
<reference evidence="8" key="2">
    <citation type="submission" date="2020-11" db="EMBL/GenBank/DDBJ databases">
        <authorList>
            <person name="McCartney M.A."/>
            <person name="Auch B."/>
            <person name="Kono T."/>
            <person name="Mallez S."/>
            <person name="Becker A."/>
            <person name="Gohl D.M."/>
            <person name="Silverstein K.A.T."/>
            <person name="Koren S."/>
            <person name="Bechman K.B."/>
            <person name="Herman A."/>
            <person name="Abrahante J.E."/>
            <person name="Garbe J."/>
        </authorList>
    </citation>
    <scope>NUCLEOTIDE SEQUENCE</scope>
    <source>
        <strain evidence="8">Duluth1</strain>
        <tissue evidence="8">Whole animal</tissue>
    </source>
</reference>
<dbReference type="PROSITE" id="PS50026">
    <property type="entry name" value="EGF_3"/>
    <property type="match status" value="3"/>
</dbReference>
<dbReference type="SUPFAM" id="SSF57196">
    <property type="entry name" value="EGF/Laminin"/>
    <property type="match status" value="1"/>
</dbReference>
<dbReference type="InterPro" id="IPR000742">
    <property type="entry name" value="EGF"/>
</dbReference>
<feature type="non-terminal residue" evidence="8">
    <location>
        <position position="1"/>
    </location>
</feature>
<reference evidence="8" key="1">
    <citation type="journal article" date="2019" name="bioRxiv">
        <title>The Genome of the Zebra Mussel, Dreissena polymorpha: A Resource for Invasive Species Research.</title>
        <authorList>
            <person name="McCartney M.A."/>
            <person name="Auch B."/>
            <person name="Kono T."/>
            <person name="Mallez S."/>
            <person name="Zhang Y."/>
            <person name="Obille A."/>
            <person name="Becker A."/>
            <person name="Abrahante J.E."/>
            <person name="Garbe J."/>
            <person name="Badalamenti J.P."/>
            <person name="Herman A."/>
            <person name="Mangelson H."/>
            <person name="Liachko I."/>
            <person name="Sullivan S."/>
            <person name="Sone E.D."/>
            <person name="Koren S."/>
            <person name="Silverstein K.A.T."/>
            <person name="Beckman K.B."/>
            <person name="Gohl D.M."/>
        </authorList>
    </citation>
    <scope>NUCLEOTIDE SEQUENCE</scope>
    <source>
        <strain evidence="8">Duluth1</strain>
        <tissue evidence="8">Whole animal</tissue>
    </source>
</reference>
<keyword evidence="4 6" id="KW-1015">Disulfide bond</keyword>
<dbReference type="EMBL" id="JAIWYP010000002">
    <property type="protein sequence ID" value="KAH3860898.1"/>
    <property type="molecule type" value="Genomic_DNA"/>
</dbReference>
<feature type="domain" description="EGF-like" evidence="7">
    <location>
        <begin position="263"/>
        <end position="298"/>
    </location>
</feature>
<evidence type="ECO:0000256" key="6">
    <source>
        <dbReference type="PROSITE-ProRule" id="PRU00076"/>
    </source>
</evidence>
<comment type="caution">
    <text evidence="6">Lacks conserved residue(s) required for the propagation of feature annotation.</text>
</comment>
<comment type="caution">
    <text evidence="8">The sequence shown here is derived from an EMBL/GenBank/DDBJ whole genome shotgun (WGS) entry which is preliminary data.</text>
</comment>
<protein>
    <recommendedName>
        <fullName evidence="7">EGF-like domain-containing protein</fullName>
    </recommendedName>
</protein>
<dbReference type="SMART" id="SM00181">
    <property type="entry name" value="EGF"/>
    <property type="match status" value="9"/>
</dbReference>
<dbReference type="Pfam" id="PF07645">
    <property type="entry name" value="EGF_CA"/>
    <property type="match status" value="3"/>
</dbReference>
<keyword evidence="9" id="KW-1185">Reference proteome</keyword>